<dbReference type="UniPathway" id="UPA00222"/>
<dbReference type="Proteomes" id="UP000663882">
    <property type="component" value="Unassembled WGS sequence"/>
</dbReference>
<comment type="caution">
    <text evidence="18">The sequence shown here is derived from an EMBL/GenBank/DDBJ whole genome shotgun (WGS) entry which is preliminary data.</text>
</comment>
<evidence type="ECO:0000256" key="4">
    <source>
        <dbReference type="ARBA" id="ARBA00006739"/>
    </source>
</evidence>
<gene>
    <name evidence="19" type="ORF">OTI717_LOCUS357</name>
    <name evidence="18" type="ORF">RFH988_LOCUS3830</name>
</gene>
<dbReference type="EMBL" id="CAJOAX010000012">
    <property type="protein sequence ID" value="CAF3478177.1"/>
    <property type="molecule type" value="Genomic_DNA"/>
</dbReference>
<evidence type="ECO:0000313" key="20">
    <source>
        <dbReference type="Proteomes" id="UP000663882"/>
    </source>
</evidence>
<dbReference type="SUPFAM" id="SSF53448">
    <property type="entry name" value="Nucleotide-diphospho-sugar transferases"/>
    <property type="match status" value="1"/>
</dbReference>
<dbReference type="PANTHER" id="PTHR12726">
    <property type="entry name" value="CERAMIDE GLUCOSYLTRANSFERASE"/>
    <property type="match status" value="1"/>
</dbReference>
<reference evidence="18" key="1">
    <citation type="submission" date="2021-02" db="EMBL/GenBank/DDBJ databases">
        <authorList>
            <person name="Nowell W R."/>
        </authorList>
    </citation>
    <scope>NUCLEOTIDE SEQUENCE</scope>
</reference>
<dbReference type="GO" id="GO:0000139">
    <property type="term" value="C:Golgi membrane"/>
    <property type="evidence" value="ECO:0007669"/>
    <property type="project" value="UniProtKB-SubCell"/>
</dbReference>
<accession>A0A813SQF8</accession>
<feature type="transmembrane region" description="Helical" evidence="17">
    <location>
        <begin position="12"/>
        <end position="43"/>
    </location>
</feature>
<dbReference type="CDD" id="cd02520">
    <property type="entry name" value="Glucosylceramide_synthase"/>
    <property type="match status" value="1"/>
</dbReference>
<feature type="region of interest" description="Disordered" evidence="16">
    <location>
        <begin position="425"/>
        <end position="467"/>
    </location>
</feature>
<dbReference type="GO" id="GO:0008120">
    <property type="term" value="F:ceramide glucosyltransferase activity"/>
    <property type="evidence" value="ECO:0007669"/>
    <property type="project" value="UniProtKB-EC"/>
</dbReference>
<sequence>MFGIGNNSGDVFHVILQTFCYLLIGGWAFLATFHLLGIIYGLYKFHRKPSHSNLKEIPGVSIIKPLTGLDTNLYENLKTFFNLQYPRYELLFCVQEHDNELIDLIERLREEYPDVDSQLFVGSQKCSSGDKLLKNGTMDIKNPKIYNMLPAYEKAQYPYILISDSGLLMHEHTLYDMVMCMTDNVGLVHQMPFTCDRKGFAASVEKVYFGTQHARMYMTINLIGINCVTGMSCLIRKECIDRVGGLRAFGHYIAEDYYIAYEVAKQGWKLRVASTPAQQNSGEYSVSTWIDRMIRWCKLRMRLSPLAYLEPLQECFSSAILAGIVTNYLFEWNALVVAACHILIWFILDYLMLRITQGGALPFSKFEFAIAWLVREFSSFYIYFKAFTGSSIIKWRGKEYRLGSGTRAEELSSLSLPLPPPAPSLLVESSSSTTLSSSSSSNSTLPVAGPHLLSSSSSSTKQSSQLV</sequence>
<comment type="catalytic activity">
    <reaction evidence="14">
        <text>UDP-alpha-D-xylose + an N-acylsphing-4-enine = a beta-D-xylosyl-(1&lt;-&gt;1')-N-acylsphing-4-enine + UDP + H(+)</text>
        <dbReference type="Rhea" id="RHEA:70243"/>
        <dbReference type="ChEBI" id="CHEBI:15378"/>
        <dbReference type="ChEBI" id="CHEBI:52639"/>
        <dbReference type="ChEBI" id="CHEBI:57632"/>
        <dbReference type="ChEBI" id="CHEBI:58223"/>
        <dbReference type="ChEBI" id="CHEBI:189068"/>
    </reaction>
    <physiologicalReaction direction="left-to-right" evidence="14">
        <dbReference type="Rhea" id="RHEA:70244"/>
    </physiologicalReaction>
</comment>
<evidence type="ECO:0000256" key="1">
    <source>
        <dbReference type="ARBA" id="ARBA00004653"/>
    </source>
</evidence>
<dbReference type="OrthoDB" id="1483400at2759"/>
<keyword evidence="11" id="KW-0333">Golgi apparatus</keyword>
<evidence type="ECO:0000256" key="14">
    <source>
        <dbReference type="ARBA" id="ARBA00047869"/>
    </source>
</evidence>
<evidence type="ECO:0000256" key="12">
    <source>
        <dbReference type="ARBA" id="ARBA00023098"/>
    </source>
</evidence>
<evidence type="ECO:0000256" key="15">
    <source>
        <dbReference type="ARBA" id="ARBA00048104"/>
    </source>
</evidence>
<evidence type="ECO:0000256" key="3">
    <source>
        <dbReference type="ARBA" id="ARBA00004991"/>
    </source>
</evidence>
<evidence type="ECO:0000313" key="19">
    <source>
        <dbReference type="EMBL" id="CAF3478177.1"/>
    </source>
</evidence>
<keyword evidence="9 17" id="KW-0812">Transmembrane</keyword>
<evidence type="ECO:0000256" key="9">
    <source>
        <dbReference type="ARBA" id="ARBA00022692"/>
    </source>
</evidence>
<evidence type="ECO:0000313" key="18">
    <source>
        <dbReference type="EMBL" id="CAF0799191.1"/>
    </source>
</evidence>
<dbReference type="FunFam" id="3.90.550.10:FF:000041">
    <property type="entry name" value="UDP-glucose ceramide glucosyltransferase"/>
    <property type="match status" value="1"/>
</dbReference>
<keyword evidence="8" id="KW-0808">Transferase</keyword>
<dbReference type="PANTHER" id="PTHR12726:SF0">
    <property type="entry name" value="CERAMIDE GLUCOSYLTRANSFERASE"/>
    <property type="match status" value="1"/>
</dbReference>
<comment type="similarity">
    <text evidence="4">Belongs to the glycosyltransferase 2 family.</text>
</comment>
<evidence type="ECO:0000256" key="5">
    <source>
        <dbReference type="ARBA" id="ARBA00012699"/>
    </source>
</evidence>
<evidence type="ECO:0000256" key="6">
    <source>
        <dbReference type="ARBA" id="ARBA00022516"/>
    </source>
</evidence>
<evidence type="ECO:0000256" key="8">
    <source>
        <dbReference type="ARBA" id="ARBA00022679"/>
    </source>
</evidence>
<evidence type="ECO:0000256" key="17">
    <source>
        <dbReference type="SAM" id="Phobius"/>
    </source>
</evidence>
<dbReference type="InterPro" id="IPR029044">
    <property type="entry name" value="Nucleotide-diphossugar_trans"/>
</dbReference>
<dbReference type="Proteomes" id="UP000663823">
    <property type="component" value="Unassembled WGS sequence"/>
</dbReference>
<dbReference type="Gene3D" id="3.90.550.10">
    <property type="entry name" value="Spore Coat Polysaccharide Biosynthesis Protein SpsA, Chain A"/>
    <property type="match status" value="1"/>
</dbReference>
<organism evidence="18 20">
    <name type="scientific">Rotaria sordida</name>
    <dbReference type="NCBI Taxonomy" id="392033"/>
    <lineage>
        <taxon>Eukaryota</taxon>
        <taxon>Metazoa</taxon>
        <taxon>Spiralia</taxon>
        <taxon>Gnathifera</taxon>
        <taxon>Rotifera</taxon>
        <taxon>Eurotatoria</taxon>
        <taxon>Bdelloidea</taxon>
        <taxon>Philodinida</taxon>
        <taxon>Philodinidae</taxon>
        <taxon>Rotaria</taxon>
    </lineage>
</organism>
<keyword evidence="13 17" id="KW-0472">Membrane</keyword>
<evidence type="ECO:0000256" key="11">
    <source>
        <dbReference type="ARBA" id="ARBA00023034"/>
    </source>
</evidence>
<evidence type="ECO:0000256" key="2">
    <source>
        <dbReference type="ARBA" id="ARBA00004760"/>
    </source>
</evidence>
<comment type="pathway">
    <text evidence="2">Lipid metabolism; sphingolipid metabolism.</text>
</comment>
<feature type="transmembrane region" description="Helical" evidence="17">
    <location>
        <begin position="332"/>
        <end position="353"/>
    </location>
</feature>
<dbReference type="EC" id="2.4.1.80" evidence="5"/>
<dbReference type="AlphaFoldDB" id="A0A813SQF8"/>
<evidence type="ECO:0000256" key="7">
    <source>
        <dbReference type="ARBA" id="ARBA00022676"/>
    </source>
</evidence>
<evidence type="ECO:0000256" key="16">
    <source>
        <dbReference type="SAM" id="MobiDB-lite"/>
    </source>
</evidence>
<dbReference type="EMBL" id="CAJNOO010000095">
    <property type="protein sequence ID" value="CAF0799191.1"/>
    <property type="molecule type" value="Genomic_DNA"/>
</dbReference>
<evidence type="ECO:0000256" key="10">
    <source>
        <dbReference type="ARBA" id="ARBA00022989"/>
    </source>
</evidence>
<evidence type="ECO:0000256" key="13">
    <source>
        <dbReference type="ARBA" id="ARBA00023136"/>
    </source>
</evidence>
<proteinExistence type="inferred from homology"/>
<comment type="pathway">
    <text evidence="3">Sphingolipid metabolism.</text>
</comment>
<name>A0A813SQF8_9BILA</name>
<comment type="catalytic activity">
    <reaction evidence="15">
        <text>N-(9Z-octadecenoyl)-sphing-4-enine + UDP-alpha-D-xylose = beta-D-xylosyl-(1&lt;-&gt;1')-N-(9Z-octadecenoyl)-sphing-4-enine + UDP + H(+)</text>
        <dbReference type="Rhea" id="RHEA:70247"/>
        <dbReference type="ChEBI" id="CHEBI:15378"/>
        <dbReference type="ChEBI" id="CHEBI:57632"/>
        <dbReference type="ChEBI" id="CHEBI:58223"/>
        <dbReference type="ChEBI" id="CHEBI:77996"/>
        <dbReference type="ChEBI" id="CHEBI:189081"/>
    </reaction>
    <physiologicalReaction direction="left-to-right" evidence="15">
        <dbReference type="Rhea" id="RHEA:70248"/>
    </physiologicalReaction>
</comment>
<keyword evidence="6" id="KW-0444">Lipid biosynthesis</keyword>
<keyword evidence="7" id="KW-0328">Glycosyltransferase</keyword>
<protein>
    <recommendedName>
        <fullName evidence="5">ceramide glucosyltransferase</fullName>
        <ecNumber evidence="5">2.4.1.80</ecNumber>
    </recommendedName>
</protein>
<dbReference type="Pfam" id="PF13506">
    <property type="entry name" value="Glyco_transf_21"/>
    <property type="match status" value="1"/>
</dbReference>
<comment type="subcellular location">
    <subcellularLocation>
        <location evidence="1">Golgi apparatus membrane</location>
        <topology evidence="1">Multi-pass membrane protein</topology>
    </subcellularLocation>
</comment>
<keyword evidence="10 17" id="KW-1133">Transmembrane helix</keyword>
<dbReference type="GO" id="GO:0006679">
    <property type="term" value="P:glucosylceramide biosynthetic process"/>
    <property type="evidence" value="ECO:0007669"/>
    <property type="project" value="TreeGrafter"/>
</dbReference>
<dbReference type="InterPro" id="IPR025993">
    <property type="entry name" value="Ceramide_glucosylTrfase"/>
</dbReference>
<keyword evidence="12" id="KW-0443">Lipid metabolism</keyword>